<evidence type="ECO:0000313" key="1">
    <source>
        <dbReference type="EMBL" id="GAA4444353.1"/>
    </source>
</evidence>
<reference evidence="2" key="1">
    <citation type="journal article" date="2019" name="Int. J. Syst. Evol. Microbiol.">
        <title>The Global Catalogue of Microorganisms (GCM) 10K type strain sequencing project: providing services to taxonomists for standard genome sequencing and annotation.</title>
        <authorList>
            <consortium name="The Broad Institute Genomics Platform"/>
            <consortium name="The Broad Institute Genome Sequencing Center for Infectious Disease"/>
            <person name="Wu L."/>
            <person name="Ma J."/>
        </authorList>
    </citation>
    <scope>NUCLEOTIDE SEQUENCE [LARGE SCALE GENOMIC DNA]</scope>
    <source>
        <strain evidence="2">JCM 17759</strain>
    </source>
</reference>
<dbReference type="Gene3D" id="3.40.50.300">
    <property type="entry name" value="P-loop containing nucleotide triphosphate hydrolases"/>
    <property type="match status" value="1"/>
</dbReference>
<name>A0ABP8M6R4_9BACT</name>
<comment type="caution">
    <text evidence="1">The sequence shown here is derived from an EMBL/GenBank/DDBJ whole genome shotgun (WGS) entry which is preliminary data.</text>
</comment>
<protein>
    <recommendedName>
        <fullName evidence="3">Zeta toxin</fullName>
    </recommendedName>
</protein>
<organism evidence="1 2">
    <name type="scientific">Novipirellula rosea</name>
    <dbReference type="NCBI Taxonomy" id="1031540"/>
    <lineage>
        <taxon>Bacteria</taxon>
        <taxon>Pseudomonadati</taxon>
        <taxon>Planctomycetota</taxon>
        <taxon>Planctomycetia</taxon>
        <taxon>Pirellulales</taxon>
        <taxon>Pirellulaceae</taxon>
        <taxon>Novipirellula</taxon>
    </lineage>
</organism>
<gene>
    <name evidence="1" type="ORF">GCM10023156_02550</name>
</gene>
<evidence type="ECO:0000313" key="2">
    <source>
        <dbReference type="Proteomes" id="UP001500840"/>
    </source>
</evidence>
<dbReference type="InterPro" id="IPR027417">
    <property type="entry name" value="P-loop_NTPase"/>
</dbReference>
<dbReference type="Proteomes" id="UP001500840">
    <property type="component" value="Unassembled WGS sequence"/>
</dbReference>
<dbReference type="PANTHER" id="PTHR12083:SF9">
    <property type="entry name" value="BIFUNCTIONAL POLYNUCLEOTIDE PHOSPHATASE_KINASE"/>
    <property type="match status" value="1"/>
</dbReference>
<evidence type="ECO:0008006" key="3">
    <source>
        <dbReference type="Google" id="ProtNLM"/>
    </source>
</evidence>
<proteinExistence type="predicted"/>
<accession>A0ABP8M6R4</accession>
<dbReference type="SUPFAM" id="SSF52540">
    <property type="entry name" value="P-loop containing nucleoside triphosphate hydrolases"/>
    <property type="match status" value="1"/>
</dbReference>
<sequence length="146" mass="17150">MEAVVFTGLQGSGKSSFFKERFFATHVRISLDLLRTRNRENRILEVCIETQQRFVIDNTNPTCDERAKYIGKSRDSGFRVIGYYFRSKVDDCLRRNKERTDRVPEVAILSTAKKLELPKLDEGFDELWYVRIENSGFALEEWKDEV</sequence>
<dbReference type="EMBL" id="BAABGA010000006">
    <property type="protein sequence ID" value="GAA4444353.1"/>
    <property type="molecule type" value="Genomic_DNA"/>
</dbReference>
<keyword evidence="2" id="KW-1185">Reference proteome</keyword>
<dbReference type="PANTHER" id="PTHR12083">
    <property type="entry name" value="BIFUNCTIONAL POLYNUCLEOTIDE PHOSPHATASE/KINASE"/>
    <property type="match status" value="1"/>
</dbReference>